<dbReference type="PROSITE" id="PS00018">
    <property type="entry name" value="EF_HAND_1"/>
    <property type="match status" value="1"/>
</dbReference>
<dbReference type="InterPro" id="IPR018247">
    <property type="entry name" value="EF_Hand_1_Ca_BS"/>
</dbReference>
<evidence type="ECO:0000313" key="3">
    <source>
        <dbReference type="EMBL" id="CAD9399231.1"/>
    </source>
</evidence>
<evidence type="ECO:0000259" key="2">
    <source>
        <dbReference type="PROSITE" id="PS50222"/>
    </source>
</evidence>
<name>A0A7S2BJX7_9STRA</name>
<dbReference type="GO" id="GO:0005509">
    <property type="term" value="F:calcium ion binding"/>
    <property type="evidence" value="ECO:0007669"/>
    <property type="project" value="InterPro"/>
</dbReference>
<gene>
    <name evidence="3" type="ORF">FPAR1323_LOCUS4544</name>
</gene>
<dbReference type="SUPFAM" id="SSF47473">
    <property type="entry name" value="EF-hand"/>
    <property type="match status" value="1"/>
</dbReference>
<dbReference type="InterPro" id="IPR011992">
    <property type="entry name" value="EF-hand-dom_pair"/>
</dbReference>
<dbReference type="PROSITE" id="PS50222">
    <property type="entry name" value="EF_HAND_2"/>
    <property type="match status" value="1"/>
</dbReference>
<proteinExistence type="predicted"/>
<reference evidence="3" key="1">
    <citation type="submission" date="2021-01" db="EMBL/GenBank/DDBJ databases">
        <authorList>
            <person name="Corre E."/>
            <person name="Pelletier E."/>
            <person name="Niang G."/>
            <person name="Scheremetjew M."/>
            <person name="Finn R."/>
            <person name="Kale V."/>
            <person name="Holt S."/>
            <person name="Cochrane G."/>
            <person name="Meng A."/>
            <person name="Brown T."/>
            <person name="Cohen L."/>
        </authorList>
    </citation>
    <scope>NUCLEOTIDE SEQUENCE</scope>
    <source>
        <strain evidence="3">RCC1693</strain>
    </source>
</reference>
<organism evidence="3">
    <name type="scientific">Florenciella parvula</name>
    <dbReference type="NCBI Taxonomy" id="236787"/>
    <lineage>
        <taxon>Eukaryota</taxon>
        <taxon>Sar</taxon>
        <taxon>Stramenopiles</taxon>
        <taxon>Ochrophyta</taxon>
        <taxon>Dictyochophyceae</taxon>
        <taxon>Florenciellales</taxon>
        <taxon>Florenciella</taxon>
    </lineage>
</organism>
<dbReference type="SMART" id="SM00054">
    <property type="entry name" value="EFh"/>
    <property type="match status" value="1"/>
</dbReference>
<protein>
    <recommendedName>
        <fullName evidence="2">EF-hand domain-containing protein</fullName>
    </recommendedName>
</protein>
<keyword evidence="1" id="KW-0106">Calcium</keyword>
<accession>A0A7S2BJX7</accession>
<dbReference type="EMBL" id="HBGT01008368">
    <property type="protein sequence ID" value="CAD9399231.1"/>
    <property type="molecule type" value="Transcribed_RNA"/>
</dbReference>
<sequence>MTGLDPLSFNEDDFKDDDTGIKKMWTVMTKAKESGMSVDQIFTFFKSSSGGSEIGPLDFQEGLAALGPAITKTITEDELSEIFQDLDDDGGGTIDVDEFKAHCYNIPRLAWKAEKIRFEREKTKSIEDAAKMAEREATNLPLTPSGSTGAIMHALEDHRHQKDSAAAANMQSKEVIYEGTKLFWRTHEKIDIVMHEYSALHCIVMCSYNATTDEAHPNIIINKTMIEDTIEDEAVQEQLSAQRQEYCLRKQIVGRKLTDDEEAEVEESVRRGILSNYILLRLQQRENPATGAAEAATELFLKKLHLDTYEEGSLIIENPGIATMPLPPEKKEKVNVAEFRKMNAEIRRSSQELGRLSMSAKRMSSIVAASMDAFGGGTNPAAFGGISALNVTTRSGTAASIAVKKKVMRALLRSDAVRDIRRRKIAAFREYLANSEWYEQLCQELLERNASLAAEDKEGVLYEERGVRADSVEA</sequence>
<dbReference type="InterPro" id="IPR002048">
    <property type="entry name" value="EF_hand_dom"/>
</dbReference>
<dbReference type="Gene3D" id="1.10.238.10">
    <property type="entry name" value="EF-hand"/>
    <property type="match status" value="1"/>
</dbReference>
<feature type="domain" description="EF-hand" evidence="2">
    <location>
        <begin position="74"/>
        <end position="109"/>
    </location>
</feature>
<dbReference type="AlphaFoldDB" id="A0A7S2BJX7"/>
<evidence type="ECO:0000256" key="1">
    <source>
        <dbReference type="ARBA" id="ARBA00022837"/>
    </source>
</evidence>